<feature type="compositionally biased region" description="Polar residues" evidence="5">
    <location>
        <begin position="203"/>
        <end position="213"/>
    </location>
</feature>
<dbReference type="PANTHER" id="PTHR23057:SF0">
    <property type="entry name" value="JUXTAPOSED WITH ANOTHER ZINC FINGER PROTEIN 1"/>
    <property type="match status" value="1"/>
</dbReference>
<evidence type="ECO:0000256" key="3">
    <source>
        <dbReference type="ARBA" id="ARBA00022771"/>
    </source>
</evidence>
<comment type="caution">
    <text evidence="7">The sequence shown here is derived from an EMBL/GenBank/DDBJ whole genome shotgun (WGS) entry which is preliminary data.</text>
</comment>
<keyword evidence="1" id="KW-0479">Metal-binding</keyword>
<evidence type="ECO:0000259" key="6">
    <source>
        <dbReference type="PROSITE" id="PS00028"/>
    </source>
</evidence>
<dbReference type="InterPro" id="IPR013087">
    <property type="entry name" value="Znf_C2H2_type"/>
</dbReference>
<feature type="region of interest" description="Disordered" evidence="5">
    <location>
        <begin position="290"/>
        <end position="386"/>
    </location>
</feature>
<evidence type="ECO:0000256" key="2">
    <source>
        <dbReference type="ARBA" id="ARBA00022737"/>
    </source>
</evidence>
<feature type="compositionally biased region" description="Low complexity" evidence="5">
    <location>
        <begin position="302"/>
        <end position="314"/>
    </location>
</feature>
<evidence type="ECO:0000313" key="8">
    <source>
        <dbReference type="Proteomes" id="UP001163846"/>
    </source>
</evidence>
<dbReference type="GO" id="GO:0008270">
    <property type="term" value="F:zinc ion binding"/>
    <property type="evidence" value="ECO:0007669"/>
    <property type="project" value="UniProtKB-KW"/>
</dbReference>
<feature type="region of interest" description="Disordered" evidence="5">
    <location>
        <begin position="152"/>
        <end position="241"/>
    </location>
</feature>
<proteinExistence type="predicted"/>
<protein>
    <recommendedName>
        <fullName evidence="6">C2H2-type domain-containing protein</fullName>
    </recommendedName>
</protein>
<dbReference type="AlphaFoldDB" id="A0AA38U7Z9"/>
<feature type="compositionally biased region" description="Basic residues" evidence="5">
    <location>
        <begin position="227"/>
        <end position="236"/>
    </location>
</feature>
<keyword evidence="2" id="KW-0677">Repeat</keyword>
<keyword evidence="8" id="KW-1185">Reference proteome</keyword>
<gene>
    <name evidence="7" type="ORF">F5878DRAFT_631453</name>
</gene>
<dbReference type="GO" id="GO:0005634">
    <property type="term" value="C:nucleus"/>
    <property type="evidence" value="ECO:0007669"/>
    <property type="project" value="TreeGrafter"/>
</dbReference>
<keyword evidence="3" id="KW-0863">Zinc-finger</keyword>
<keyword evidence="4" id="KW-0862">Zinc</keyword>
<evidence type="ECO:0000256" key="1">
    <source>
        <dbReference type="ARBA" id="ARBA00022723"/>
    </source>
</evidence>
<accession>A0AA38U7Z9</accession>
<dbReference type="PROSITE" id="PS00028">
    <property type="entry name" value="ZINC_FINGER_C2H2_1"/>
    <property type="match status" value="1"/>
</dbReference>
<dbReference type="PANTHER" id="PTHR23057">
    <property type="entry name" value="JUXTAPOSED WITH ANOTHER ZINC FINGER PROTEIN 1"/>
    <property type="match status" value="1"/>
</dbReference>
<feature type="compositionally biased region" description="Low complexity" evidence="5">
    <location>
        <begin position="377"/>
        <end position="386"/>
    </location>
</feature>
<evidence type="ECO:0000256" key="4">
    <source>
        <dbReference type="ARBA" id="ARBA00022833"/>
    </source>
</evidence>
<reference evidence="7" key="1">
    <citation type="submission" date="2022-08" db="EMBL/GenBank/DDBJ databases">
        <authorList>
            <consortium name="DOE Joint Genome Institute"/>
            <person name="Min B."/>
            <person name="Riley R."/>
            <person name="Sierra-Patev S."/>
            <person name="Naranjo-Ortiz M."/>
            <person name="Looney B."/>
            <person name="Konkel Z."/>
            <person name="Slot J.C."/>
            <person name="Sakamoto Y."/>
            <person name="Steenwyk J.L."/>
            <person name="Rokas A."/>
            <person name="Carro J."/>
            <person name="Camarero S."/>
            <person name="Ferreira P."/>
            <person name="Molpeceres G."/>
            <person name="Ruiz-Duenas F.J."/>
            <person name="Serrano A."/>
            <person name="Henrissat B."/>
            <person name="Drula E."/>
            <person name="Hughes K.W."/>
            <person name="Mata J.L."/>
            <person name="Ishikawa N.K."/>
            <person name="Vargas-Isla R."/>
            <person name="Ushijima S."/>
            <person name="Smith C.A."/>
            <person name="Ahrendt S."/>
            <person name="Andreopoulos W."/>
            <person name="He G."/>
            <person name="Labutti K."/>
            <person name="Lipzen A."/>
            <person name="Ng V."/>
            <person name="Sandor L."/>
            <person name="Barry K."/>
            <person name="Martinez A.T."/>
            <person name="Xiao Y."/>
            <person name="Gibbons J.G."/>
            <person name="Terashima K."/>
            <person name="Hibbett D.S."/>
            <person name="Grigoriev I.V."/>
        </authorList>
    </citation>
    <scope>NUCLEOTIDE SEQUENCE</scope>
    <source>
        <strain evidence="7">TFB9207</strain>
    </source>
</reference>
<feature type="compositionally biased region" description="Acidic residues" evidence="5">
    <location>
        <begin position="158"/>
        <end position="176"/>
    </location>
</feature>
<dbReference type="InterPro" id="IPR051580">
    <property type="entry name" value="ZnF-Chromatin_assoc"/>
</dbReference>
<organism evidence="7 8">
    <name type="scientific">Lentinula raphanica</name>
    <dbReference type="NCBI Taxonomy" id="153919"/>
    <lineage>
        <taxon>Eukaryota</taxon>
        <taxon>Fungi</taxon>
        <taxon>Dikarya</taxon>
        <taxon>Basidiomycota</taxon>
        <taxon>Agaricomycotina</taxon>
        <taxon>Agaricomycetes</taxon>
        <taxon>Agaricomycetidae</taxon>
        <taxon>Agaricales</taxon>
        <taxon>Marasmiineae</taxon>
        <taxon>Omphalotaceae</taxon>
        <taxon>Lentinula</taxon>
    </lineage>
</organism>
<sequence>MSLSYTKTFSLLILIFSQCSNFVCICCYVRLPSLHDLYDHVEEAHIGPNGMNSWPPKVFSELSINSDHPPRPSSPSKDPDSDYAPDDSILAIAYSTSETYNDFSSSSPYEDTFHLDYFTTCDAAENLSSRWPPIRYPVARYERFGSCLPIATTSADSEASEVSEQDDRDDSEADSEEVQKQDGKSSVDQARSRLRRRTRRIQMASSLRQNKTRLGNKPNLMEDTLHKRGHNKKRSSKKDLFYNCPTPGCTKTYRNANGLKYHKEKGTCTISEKLLAMDQSPSEDRCSIVVPTSDSDSGYEETTPPSQSTTSSTSIPEFLFATSTRTKPSPYHRTGTSRLPMDCLIPPPSNMTVTRSPSPVTPEEMRRDSSCEDDVSYESSSSSLGY</sequence>
<dbReference type="Proteomes" id="UP001163846">
    <property type="component" value="Unassembled WGS sequence"/>
</dbReference>
<evidence type="ECO:0000313" key="7">
    <source>
        <dbReference type="EMBL" id="KAJ3834057.1"/>
    </source>
</evidence>
<evidence type="ECO:0000256" key="5">
    <source>
        <dbReference type="SAM" id="MobiDB-lite"/>
    </source>
</evidence>
<dbReference type="EMBL" id="MU806589">
    <property type="protein sequence ID" value="KAJ3834057.1"/>
    <property type="molecule type" value="Genomic_DNA"/>
</dbReference>
<feature type="domain" description="C2H2-type" evidence="6">
    <location>
        <begin position="24"/>
        <end position="45"/>
    </location>
</feature>
<name>A0AA38U7Z9_9AGAR</name>